<reference evidence="1 2" key="1">
    <citation type="submission" date="2018-08" db="EMBL/GenBank/DDBJ databases">
        <title>Vibrio harveyi strains pathogenic to white snook Centropomus viridis Lockington (1877) and potential probiotic bacteria.</title>
        <authorList>
            <person name="Soto-Rodriguez S."/>
            <person name="Gomez-Gil B."/>
            <person name="Lozano-Olvera R."/>
        </authorList>
    </citation>
    <scope>NUCLEOTIDE SEQUENCE [LARGE SCALE GENOMIC DNA]</scope>
    <source>
        <strain evidence="1 2">CAIM 1508</strain>
    </source>
</reference>
<protein>
    <submittedName>
        <fullName evidence="1">Uncharacterized protein</fullName>
    </submittedName>
</protein>
<accession>A0A8B3DKA4</accession>
<evidence type="ECO:0000313" key="1">
    <source>
        <dbReference type="EMBL" id="RIW17933.1"/>
    </source>
</evidence>
<dbReference type="RefSeq" id="WP_114091671.1">
    <property type="nucleotide sequence ID" value="NZ_QOUW02000007.1"/>
</dbReference>
<gene>
    <name evidence="1" type="ORF">DS957_003970</name>
</gene>
<dbReference type="Proteomes" id="UP000253437">
    <property type="component" value="Unassembled WGS sequence"/>
</dbReference>
<dbReference type="EMBL" id="QOUW02000007">
    <property type="protein sequence ID" value="RIW17933.1"/>
    <property type="molecule type" value="Genomic_DNA"/>
</dbReference>
<sequence length="106" mass="12286">MREVLENIGIAMAGGVSASLIVRQIRSYVAANQSEKIRALLILFHGNMFEVDCFSEVASKSQLWVLRRTALRHSRRREHFKVGRYIIPITRHTVSSNRYWTLDEVK</sequence>
<name>A0A8B3DKA4_VIBHA</name>
<evidence type="ECO:0000313" key="2">
    <source>
        <dbReference type="Proteomes" id="UP000253437"/>
    </source>
</evidence>
<organism evidence="1 2">
    <name type="scientific">Vibrio harveyi</name>
    <name type="common">Beneckea harveyi</name>
    <dbReference type="NCBI Taxonomy" id="669"/>
    <lineage>
        <taxon>Bacteria</taxon>
        <taxon>Pseudomonadati</taxon>
        <taxon>Pseudomonadota</taxon>
        <taxon>Gammaproteobacteria</taxon>
        <taxon>Vibrionales</taxon>
        <taxon>Vibrionaceae</taxon>
        <taxon>Vibrio</taxon>
    </lineage>
</organism>
<proteinExistence type="predicted"/>
<comment type="caution">
    <text evidence="1">The sequence shown here is derived from an EMBL/GenBank/DDBJ whole genome shotgun (WGS) entry which is preliminary data.</text>
</comment>
<dbReference type="AlphaFoldDB" id="A0A8B3DKA4"/>